<dbReference type="InterPro" id="IPR037066">
    <property type="entry name" value="Plug_dom_sf"/>
</dbReference>
<evidence type="ECO:0000256" key="9">
    <source>
        <dbReference type="RuleBase" id="RU003357"/>
    </source>
</evidence>
<keyword evidence="3 8" id="KW-1134">Transmembrane beta strand</keyword>
<dbReference type="InterPro" id="IPR036942">
    <property type="entry name" value="Beta-barrel_TonB_sf"/>
</dbReference>
<comment type="subcellular location">
    <subcellularLocation>
        <location evidence="1 8">Cell outer membrane</location>
        <topology evidence="1 8">Multi-pass membrane protein</topology>
    </subcellularLocation>
</comment>
<evidence type="ECO:0000313" key="13">
    <source>
        <dbReference type="Proteomes" id="UP000234845"/>
    </source>
</evidence>
<evidence type="ECO:0008006" key="14">
    <source>
        <dbReference type="Google" id="ProtNLM"/>
    </source>
</evidence>
<dbReference type="InterPro" id="IPR000531">
    <property type="entry name" value="Beta-barrel_TonB"/>
</dbReference>
<dbReference type="EMBL" id="PKLZ01000009">
    <property type="protein sequence ID" value="PLW82033.1"/>
    <property type="molecule type" value="Genomic_DNA"/>
</dbReference>
<keyword evidence="6 8" id="KW-0472">Membrane</keyword>
<dbReference type="Gene3D" id="2.170.130.10">
    <property type="entry name" value="TonB-dependent receptor, plug domain"/>
    <property type="match status" value="1"/>
</dbReference>
<evidence type="ECO:0000256" key="1">
    <source>
        <dbReference type="ARBA" id="ARBA00004571"/>
    </source>
</evidence>
<dbReference type="GO" id="GO:0044718">
    <property type="term" value="P:siderophore transmembrane transport"/>
    <property type="evidence" value="ECO:0007669"/>
    <property type="project" value="TreeGrafter"/>
</dbReference>
<feature type="domain" description="TonB-dependent receptor plug" evidence="11">
    <location>
        <begin position="69"/>
        <end position="167"/>
    </location>
</feature>
<keyword evidence="5 9" id="KW-0798">TonB box</keyword>
<evidence type="ECO:0000259" key="10">
    <source>
        <dbReference type="Pfam" id="PF00593"/>
    </source>
</evidence>
<evidence type="ECO:0000256" key="3">
    <source>
        <dbReference type="ARBA" id="ARBA00022452"/>
    </source>
</evidence>
<keyword evidence="13" id="KW-1185">Reference proteome</keyword>
<evidence type="ECO:0000256" key="2">
    <source>
        <dbReference type="ARBA" id="ARBA00022448"/>
    </source>
</evidence>
<keyword evidence="2 8" id="KW-0813">Transport</keyword>
<evidence type="ECO:0000256" key="8">
    <source>
        <dbReference type="PROSITE-ProRule" id="PRU01360"/>
    </source>
</evidence>
<keyword evidence="7 8" id="KW-0998">Cell outer membrane</keyword>
<dbReference type="PANTHER" id="PTHR30069:SF49">
    <property type="entry name" value="OUTER MEMBRANE PROTEIN C"/>
    <property type="match status" value="1"/>
</dbReference>
<proteinExistence type="inferred from homology"/>
<dbReference type="Proteomes" id="UP000234845">
    <property type="component" value="Unassembled WGS sequence"/>
</dbReference>
<dbReference type="Pfam" id="PF07715">
    <property type="entry name" value="Plug"/>
    <property type="match status" value="1"/>
</dbReference>
<evidence type="ECO:0000259" key="11">
    <source>
        <dbReference type="Pfam" id="PF07715"/>
    </source>
</evidence>
<comment type="similarity">
    <text evidence="8 9">Belongs to the TonB-dependent receptor family.</text>
</comment>
<reference evidence="13" key="1">
    <citation type="submission" date="2017-11" db="EMBL/GenBank/DDBJ databases">
        <title>The draft genome sequence of Chromatocurvus sp. F02.</title>
        <authorList>
            <person name="Du Z.-J."/>
            <person name="Chang Y.-Q."/>
        </authorList>
    </citation>
    <scope>NUCLEOTIDE SEQUENCE [LARGE SCALE GENOMIC DNA]</scope>
    <source>
        <strain evidence="13">F02</strain>
    </source>
</reference>
<dbReference type="PROSITE" id="PS52016">
    <property type="entry name" value="TONB_DEPENDENT_REC_3"/>
    <property type="match status" value="1"/>
</dbReference>
<dbReference type="GO" id="GO:0015344">
    <property type="term" value="F:siderophore uptake transmembrane transporter activity"/>
    <property type="evidence" value="ECO:0007669"/>
    <property type="project" value="TreeGrafter"/>
</dbReference>
<evidence type="ECO:0000256" key="4">
    <source>
        <dbReference type="ARBA" id="ARBA00022692"/>
    </source>
</evidence>
<gene>
    <name evidence="12" type="ORF">CWI75_13200</name>
</gene>
<dbReference type="SUPFAM" id="SSF56935">
    <property type="entry name" value="Porins"/>
    <property type="match status" value="1"/>
</dbReference>
<accession>A0A2N5Y0W4</accession>
<name>A0A2N5Y0W4_9GAMM</name>
<evidence type="ECO:0000313" key="12">
    <source>
        <dbReference type="EMBL" id="PLW82033.1"/>
    </source>
</evidence>
<dbReference type="GO" id="GO:0009279">
    <property type="term" value="C:cell outer membrane"/>
    <property type="evidence" value="ECO:0007669"/>
    <property type="project" value="UniProtKB-SubCell"/>
</dbReference>
<dbReference type="Pfam" id="PF00593">
    <property type="entry name" value="TonB_dep_Rec_b-barrel"/>
    <property type="match status" value="1"/>
</dbReference>
<dbReference type="PANTHER" id="PTHR30069">
    <property type="entry name" value="TONB-DEPENDENT OUTER MEMBRANE RECEPTOR"/>
    <property type="match status" value="1"/>
</dbReference>
<keyword evidence="4 8" id="KW-0812">Transmembrane</keyword>
<organism evidence="12 13">
    <name type="scientific">Kineobactrum sediminis</name>
    <dbReference type="NCBI Taxonomy" id="1905677"/>
    <lineage>
        <taxon>Bacteria</taxon>
        <taxon>Pseudomonadati</taxon>
        <taxon>Pseudomonadota</taxon>
        <taxon>Gammaproteobacteria</taxon>
        <taxon>Cellvibrionales</taxon>
        <taxon>Halieaceae</taxon>
        <taxon>Kineobactrum</taxon>
    </lineage>
</organism>
<dbReference type="InterPro" id="IPR012910">
    <property type="entry name" value="Plug_dom"/>
</dbReference>
<evidence type="ECO:0000256" key="6">
    <source>
        <dbReference type="ARBA" id="ARBA00023136"/>
    </source>
</evidence>
<evidence type="ECO:0000256" key="7">
    <source>
        <dbReference type="ARBA" id="ARBA00023237"/>
    </source>
</evidence>
<comment type="caution">
    <text evidence="12">The sequence shown here is derived from an EMBL/GenBank/DDBJ whole genome shotgun (WGS) entry which is preliminary data.</text>
</comment>
<feature type="domain" description="TonB-dependent receptor-like beta-barrel" evidence="10">
    <location>
        <begin position="207"/>
        <end position="661"/>
    </location>
</feature>
<protein>
    <recommendedName>
        <fullName evidence="14">TonB-dependent copper receptor</fullName>
    </recommendedName>
</protein>
<evidence type="ECO:0000256" key="5">
    <source>
        <dbReference type="ARBA" id="ARBA00023077"/>
    </source>
</evidence>
<dbReference type="AlphaFoldDB" id="A0A2N5Y0W4"/>
<dbReference type="Gene3D" id="2.40.170.20">
    <property type="entry name" value="TonB-dependent receptor, beta-barrel domain"/>
    <property type="match status" value="1"/>
</dbReference>
<dbReference type="InterPro" id="IPR039426">
    <property type="entry name" value="TonB-dep_rcpt-like"/>
</dbReference>
<dbReference type="CDD" id="cd01347">
    <property type="entry name" value="ligand_gated_channel"/>
    <property type="match status" value="1"/>
</dbReference>
<sequence length="700" mass="76361">MPHPGRASHLYNAAGIHNHRAGIMDCRIVILASLTLAATSLATASSGPEIDHSLAIELVEVTAKSLSRDELSSEAPVTRPTHDAGELLRSVTGMTALRRGGRGFDPIIRGQSQANLNIIANGAFSYGACPGRMDPPSTYIGVDSFDSVSVIKGHRSVIYGAGGSGGTLLFEHRRPELSAAGFTGSITSGYTGNSDLKNLGADLAAGNDRGYLRLFGARKRSGNYRDGNGNPVASAFDSETIGLVAAIDINPRSTLEINHERASEEDIWYAGNGMDAVYADSASTTVKWRQRQLGPVDELEVTLYRSDVDHLMDNYTVRNRNTVADGMAAPSTSDTWGGRVLAILLRDDHEWRFGLDHRANDRGANLYMDRGTDGSYDMLVARIWPDVRQRQTGLFAELDRRINARDTLRLGLRLDTFESRAADATISTGMMGSATPATLYREFYGSAAGDQDDMGVSAVVGWDRTFANNMLFSVNLSRSVRTPDASEQWIARRAGGAFWVGDPELAAEIHHQLDLTLMRSQGALDWTATVFVDEVADYIERYQDGNADLYRNSGATLYGTELDGSLHITDALEARLGLSWTRGTGDNGDLAQIAPLEARLNLDYRQGTWGIGAEWVGSARQTHFNPAIDVDEPTAGFGVLHLYGHWNVNTDLIVEAGVENLFDRNYAYHVNAGNADPFYPDAVRVNEPGRQSWVKLRYQF</sequence>